<comment type="caution">
    <text evidence="1">The sequence shown here is derived from an EMBL/GenBank/DDBJ whole genome shotgun (WGS) entry which is preliminary data.</text>
</comment>
<evidence type="ECO:0008006" key="3">
    <source>
        <dbReference type="Google" id="ProtNLM"/>
    </source>
</evidence>
<reference evidence="1" key="2">
    <citation type="submission" date="2020-09" db="EMBL/GenBank/DDBJ databases">
        <authorList>
            <person name="Sun Q."/>
            <person name="Zhou Y."/>
        </authorList>
    </citation>
    <scope>NUCLEOTIDE SEQUENCE</scope>
    <source>
        <strain evidence="1">CGMCC 4.3508</strain>
    </source>
</reference>
<gene>
    <name evidence="1" type="ORF">GCM10011588_62380</name>
</gene>
<reference evidence="1" key="1">
    <citation type="journal article" date="2014" name="Int. J. Syst. Evol. Microbiol.">
        <title>Complete genome sequence of Corynebacterium casei LMG S-19264T (=DSM 44701T), isolated from a smear-ripened cheese.</title>
        <authorList>
            <consortium name="US DOE Joint Genome Institute (JGI-PGF)"/>
            <person name="Walter F."/>
            <person name="Albersmeier A."/>
            <person name="Kalinowski J."/>
            <person name="Ruckert C."/>
        </authorList>
    </citation>
    <scope>NUCLEOTIDE SEQUENCE</scope>
    <source>
        <strain evidence="1">CGMCC 4.3508</strain>
    </source>
</reference>
<name>A0A917VWY2_9NOCA</name>
<evidence type="ECO:0000313" key="1">
    <source>
        <dbReference type="EMBL" id="GGL39212.1"/>
    </source>
</evidence>
<dbReference type="InterPro" id="IPR009351">
    <property type="entry name" value="AlkZ-like"/>
</dbReference>
<organism evidence="1 2">
    <name type="scientific">Nocardia jinanensis</name>
    <dbReference type="NCBI Taxonomy" id="382504"/>
    <lineage>
        <taxon>Bacteria</taxon>
        <taxon>Bacillati</taxon>
        <taxon>Actinomycetota</taxon>
        <taxon>Actinomycetes</taxon>
        <taxon>Mycobacteriales</taxon>
        <taxon>Nocardiaceae</taxon>
        <taxon>Nocardia</taxon>
    </lineage>
</organism>
<dbReference type="RefSeq" id="WP_058856162.1">
    <property type="nucleotide sequence ID" value="NZ_BMMH01000023.1"/>
</dbReference>
<dbReference type="PANTHER" id="PTHR38479">
    <property type="entry name" value="LMO0824 PROTEIN"/>
    <property type="match status" value="1"/>
</dbReference>
<evidence type="ECO:0000313" key="2">
    <source>
        <dbReference type="Proteomes" id="UP000638263"/>
    </source>
</evidence>
<dbReference type="Proteomes" id="UP000638263">
    <property type="component" value="Unassembled WGS sequence"/>
</dbReference>
<accession>A0A917VWY2</accession>
<proteinExistence type="predicted"/>
<dbReference type="Pfam" id="PF06224">
    <property type="entry name" value="AlkZ-like"/>
    <property type="match status" value="1"/>
</dbReference>
<sequence>MTQILSRRALNRATLERQLLLRRSELPVADAVEHLVGLQAQTPHSWYVGLWSRLAGFVPGRAGGPLTERTLIRIALMRSTIHLVTPRDARALRPLIQPVLDRDLYRNHTHGKPIADLDMAKLVADGIELLAPRPLTNKQLAELLGPRWPGRSPASLVYAIRNQVPLVQVPPRGVWGRSGPIAHTSIDAWLGPAATEPVSLEQMILRYLAAFGPADVKDVQMWSGLTRLREIVEPMRPDLVVLTDTDGRELFDLPDAPRPDPETPAPPRFLYDFDNLLLSHADRSRVLTEAHGRQGYRTQRPAPQILLVDGFTAGDWTIDRAGASVTITVRPYDRPLSARDAEAVAAEASALLQFTDPGSEKADVVFAAPASGA</sequence>
<keyword evidence="2" id="KW-1185">Reference proteome</keyword>
<dbReference type="PANTHER" id="PTHR38479:SF2">
    <property type="entry name" value="WINGED HELIX DNA-BINDING DOMAIN-CONTAINING PROTEIN"/>
    <property type="match status" value="1"/>
</dbReference>
<dbReference type="EMBL" id="BMMH01000023">
    <property type="protein sequence ID" value="GGL39212.1"/>
    <property type="molecule type" value="Genomic_DNA"/>
</dbReference>
<protein>
    <recommendedName>
        <fullName evidence="3">Winged helix DNA-binding domain-containing protein</fullName>
    </recommendedName>
</protein>
<dbReference type="AlphaFoldDB" id="A0A917VWY2"/>